<dbReference type="Proteomes" id="UP001209570">
    <property type="component" value="Unassembled WGS sequence"/>
</dbReference>
<keyword evidence="1" id="KW-0472">Membrane</keyword>
<comment type="caution">
    <text evidence="2">The sequence shown here is derived from an EMBL/GenBank/DDBJ whole genome shotgun (WGS) entry which is preliminary data.</text>
</comment>
<sequence length="286" mass="30045">MAHVHDGSSEADALLAHATLGKIVITGLSLGVLHVVSGPDHLSALVALSSGRSWQAFTLGAQWGIGHSLGILCIAVICVSLGHELELGAFRDACHYVVGVFLVLLGGWTMYHAKIEYDLQTQPPPCNKWSDVQCQDASYRLIPRSGAVDEQDDDGASFTRKLATMWTRHDSDAVGRVQTSSSVCVGLVHGAAGPGGVLGVLPAVAMHHATHAAVYLAAFCVSTIVCMGAFAALYGELTRRSGQQSPLLALRIALLSSALSIGVGVLWILLQATGSLNDVFGHDHHT</sequence>
<gene>
    <name evidence="2" type="ORF">P43SY_002482</name>
</gene>
<reference evidence="2" key="1">
    <citation type="submission" date="2021-12" db="EMBL/GenBank/DDBJ databases">
        <title>Prjna785345.</title>
        <authorList>
            <person name="Rujirawat T."/>
            <person name="Krajaejun T."/>
        </authorList>
    </citation>
    <scope>NUCLEOTIDE SEQUENCE</scope>
    <source>
        <strain evidence="2">Pi057C3</strain>
    </source>
</reference>
<dbReference type="PANTHER" id="PTHR33876:SF4">
    <property type="entry name" value="CHLOROPLAST PROTEIN FOR GROWTH AND FERTILITY 2"/>
    <property type="match status" value="1"/>
</dbReference>
<keyword evidence="1" id="KW-1133">Transmembrane helix</keyword>
<dbReference type="AlphaFoldDB" id="A0AAD5LAE5"/>
<keyword evidence="1" id="KW-0812">Transmembrane</keyword>
<organism evidence="2 3">
    <name type="scientific">Pythium insidiosum</name>
    <name type="common">Pythiosis disease agent</name>
    <dbReference type="NCBI Taxonomy" id="114742"/>
    <lineage>
        <taxon>Eukaryota</taxon>
        <taxon>Sar</taxon>
        <taxon>Stramenopiles</taxon>
        <taxon>Oomycota</taxon>
        <taxon>Peronosporomycetes</taxon>
        <taxon>Pythiales</taxon>
        <taxon>Pythiaceae</taxon>
        <taxon>Pythium</taxon>
    </lineage>
</organism>
<dbReference type="PANTHER" id="PTHR33876">
    <property type="entry name" value="UNNAMED PRODUCT"/>
    <property type="match status" value="1"/>
</dbReference>
<dbReference type="EMBL" id="JAKCXM010000771">
    <property type="protein sequence ID" value="KAJ0391964.1"/>
    <property type="molecule type" value="Genomic_DNA"/>
</dbReference>
<evidence type="ECO:0000313" key="2">
    <source>
        <dbReference type="EMBL" id="KAJ0391964.1"/>
    </source>
</evidence>
<name>A0AAD5LAE5_PYTIN</name>
<accession>A0AAD5LAE5</accession>
<feature type="transmembrane region" description="Helical" evidence="1">
    <location>
        <begin position="247"/>
        <end position="270"/>
    </location>
</feature>
<feature type="transmembrane region" description="Helical" evidence="1">
    <location>
        <begin position="93"/>
        <end position="111"/>
    </location>
</feature>
<proteinExistence type="predicted"/>
<keyword evidence="3" id="KW-1185">Reference proteome</keyword>
<protein>
    <recommendedName>
        <fullName evidence="4">Nickel/cobalt efflux system</fullName>
    </recommendedName>
</protein>
<evidence type="ECO:0008006" key="4">
    <source>
        <dbReference type="Google" id="ProtNLM"/>
    </source>
</evidence>
<evidence type="ECO:0000256" key="1">
    <source>
        <dbReference type="SAM" id="Phobius"/>
    </source>
</evidence>
<feature type="transmembrane region" description="Helical" evidence="1">
    <location>
        <begin position="212"/>
        <end position="235"/>
    </location>
</feature>
<dbReference type="InterPro" id="IPR052776">
    <property type="entry name" value="Chloro_ReproSupport/MetalTrans"/>
</dbReference>
<evidence type="ECO:0000313" key="3">
    <source>
        <dbReference type="Proteomes" id="UP001209570"/>
    </source>
</evidence>
<feature type="transmembrane region" description="Helical" evidence="1">
    <location>
        <begin position="12"/>
        <end position="36"/>
    </location>
</feature>
<feature type="transmembrane region" description="Helical" evidence="1">
    <location>
        <begin position="56"/>
        <end position="81"/>
    </location>
</feature>